<evidence type="ECO:0000313" key="4">
    <source>
        <dbReference type="Proteomes" id="UP000723714"/>
    </source>
</evidence>
<feature type="domain" description="HTH araC/xylS-type" evidence="2">
    <location>
        <begin position="205"/>
        <end position="302"/>
    </location>
</feature>
<dbReference type="SMART" id="SM00342">
    <property type="entry name" value="HTH_ARAC"/>
    <property type="match status" value="1"/>
</dbReference>
<dbReference type="PANTHER" id="PTHR43280:SF34">
    <property type="entry name" value="ARAC-FAMILY TRANSCRIPTIONAL REGULATOR"/>
    <property type="match status" value="1"/>
</dbReference>
<dbReference type="Pfam" id="PF02311">
    <property type="entry name" value="AraC_binding"/>
    <property type="match status" value="1"/>
</dbReference>
<name>A0ABS6D7J3_9FIRM</name>
<organism evidence="3 4">
    <name type="scientific">Faecalicatena faecalis</name>
    <dbReference type="NCBI Taxonomy" id="2726362"/>
    <lineage>
        <taxon>Bacteria</taxon>
        <taxon>Bacillati</taxon>
        <taxon>Bacillota</taxon>
        <taxon>Clostridia</taxon>
        <taxon>Lachnospirales</taxon>
        <taxon>Lachnospiraceae</taxon>
        <taxon>Faecalicatena</taxon>
    </lineage>
</organism>
<dbReference type="RefSeq" id="WP_216244195.1">
    <property type="nucleotide sequence ID" value="NZ_JABACJ020000020.1"/>
</dbReference>
<accession>A0ABS6D7J3</accession>
<dbReference type="Pfam" id="PF12833">
    <property type="entry name" value="HTH_18"/>
    <property type="match status" value="1"/>
</dbReference>
<keyword evidence="4" id="KW-1185">Reference proteome</keyword>
<dbReference type="InterPro" id="IPR018060">
    <property type="entry name" value="HTH_AraC"/>
</dbReference>
<evidence type="ECO:0000256" key="1">
    <source>
        <dbReference type="ARBA" id="ARBA00023125"/>
    </source>
</evidence>
<gene>
    <name evidence="3" type="ORF">HGO97_017335</name>
</gene>
<comment type="caution">
    <text evidence="3">The sequence shown here is derived from an EMBL/GenBank/DDBJ whole genome shotgun (WGS) entry which is preliminary data.</text>
</comment>
<reference evidence="3 4" key="1">
    <citation type="submission" date="2021-06" db="EMBL/GenBank/DDBJ databases">
        <title>Faecalicatena sp. nov. isolated from porcine feces.</title>
        <authorList>
            <person name="Oh B.S."/>
            <person name="Lee J.H."/>
        </authorList>
    </citation>
    <scope>NUCLEOTIDE SEQUENCE [LARGE SCALE GENOMIC DNA]</scope>
    <source>
        <strain evidence="3 4">AGMB00832</strain>
    </source>
</reference>
<dbReference type="InterPro" id="IPR003313">
    <property type="entry name" value="AraC-bd"/>
</dbReference>
<sequence length="304" mass="35068">MLIHTSCQDAIESCLNTQRFAAAHLYNDEKPMKIHIHDCYEIYYSISGGKQFLIDNRFYDFRPGDLFFINQYESHYLSQIDSVTHERIILSIYPDYLKSCCSQQTDLNYCFSSREHAGGHKISLTADEQNRFLYYIHKLRDVGTFGQDILEHALFLELMTFLNKIFYTRNIQSETSEGSLDEAVHAAEKDGDLEKNTTSRHTQIDAILSYVNQNLTEELTIQNLASHFYLSPSYLCKIFKTETGTTINRYITAKRITHAKALLAEGYSVTDVCPMCGFNDYSNFLKAFTKAVGISPKKYAQFER</sequence>
<dbReference type="Proteomes" id="UP000723714">
    <property type="component" value="Unassembled WGS sequence"/>
</dbReference>
<evidence type="ECO:0000313" key="3">
    <source>
        <dbReference type="EMBL" id="MBU3877569.1"/>
    </source>
</evidence>
<dbReference type="EMBL" id="JABACJ020000020">
    <property type="protein sequence ID" value="MBU3877569.1"/>
    <property type="molecule type" value="Genomic_DNA"/>
</dbReference>
<protein>
    <submittedName>
        <fullName evidence="3">AraC family transcriptional regulator</fullName>
    </submittedName>
</protein>
<evidence type="ECO:0000259" key="2">
    <source>
        <dbReference type="PROSITE" id="PS01124"/>
    </source>
</evidence>
<proteinExistence type="predicted"/>
<keyword evidence="1" id="KW-0238">DNA-binding</keyword>
<dbReference type="PROSITE" id="PS01124">
    <property type="entry name" value="HTH_ARAC_FAMILY_2"/>
    <property type="match status" value="1"/>
</dbReference>
<dbReference type="PANTHER" id="PTHR43280">
    <property type="entry name" value="ARAC-FAMILY TRANSCRIPTIONAL REGULATOR"/>
    <property type="match status" value="1"/>
</dbReference>